<dbReference type="EMBL" id="JAKUCV010005397">
    <property type="protein sequence ID" value="KAJ4831336.1"/>
    <property type="molecule type" value="Genomic_DNA"/>
</dbReference>
<proteinExistence type="inferred from homology"/>
<keyword evidence="5 10" id="KW-0812">Transmembrane</keyword>
<keyword evidence="6 10" id="KW-0630">Potassium</keyword>
<evidence type="ECO:0000256" key="5">
    <source>
        <dbReference type="ARBA" id="ARBA00022692"/>
    </source>
</evidence>
<name>A0A9Q0FJ56_9ROSI</name>
<evidence type="ECO:0000259" key="11">
    <source>
        <dbReference type="Pfam" id="PF02705"/>
    </source>
</evidence>
<gene>
    <name evidence="13" type="primary">POT4</name>
    <name evidence="13" type="ORF">Tsubulata_044422</name>
</gene>
<dbReference type="GO" id="GO:0005886">
    <property type="term" value="C:plasma membrane"/>
    <property type="evidence" value="ECO:0007669"/>
    <property type="project" value="UniProtKB-SubCell"/>
</dbReference>
<evidence type="ECO:0000256" key="2">
    <source>
        <dbReference type="ARBA" id="ARBA00008440"/>
    </source>
</evidence>
<dbReference type="PANTHER" id="PTHR30540:SF83">
    <property type="entry name" value="K+ POTASSIUM TRANSPORTER"/>
    <property type="match status" value="1"/>
</dbReference>
<dbReference type="PANTHER" id="PTHR30540">
    <property type="entry name" value="OSMOTIC STRESS POTASSIUM TRANSPORTER"/>
    <property type="match status" value="1"/>
</dbReference>
<feature type="transmembrane region" description="Helical" evidence="10">
    <location>
        <begin position="148"/>
        <end position="171"/>
    </location>
</feature>
<evidence type="ECO:0000256" key="3">
    <source>
        <dbReference type="ARBA" id="ARBA00022448"/>
    </source>
</evidence>
<evidence type="ECO:0000256" key="7">
    <source>
        <dbReference type="ARBA" id="ARBA00022989"/>
    </source>
</evidence>
<organism evidence="13 14">
    <name type="scientific">Turnera subulata</name>
    <dbReference type="NCBI Taxonomy" id="218843"/>
    <lineage>
        <taxon>Eukaryota</taxon>
        <taxon>Viridiplantae</taxon>
        <taxon>Streptophyta</taxon>
        <taxon>Embryophyta</taxon>
        <taxon>Tracheophyta</taxon>
        <taxon>Spermatophyta</taxon>
        <taxon>Magnoliopsida</taxon>
        <taxon>eudicotyledons</taxon>
        <taxon>Gunneridae</taxon>
        <taxon>Pentapetalae</taxon>
        <taxon>rosids</taxon>
        <taxon>fabids</taxon>
        <taxon>Malpighiales</taxon>
        <taxon>Passifloraceae</taxon>
        <taxon>Turnera</taxon>
    </lineage>
</organism>
<evidence type="ECO:0000256" key="10">
    <source>
        <dbReference type="RuleBase" id="RU321113"/>
    </source>
</evidence>
<feature type="transmembrane region" description="Helical" evidence="10">
    <location>
        <begin position="265"/>
        <end position="283"/>
    </location>
</feature>
<dbReference type="GO" id="GO:0015079">
    <property type="term" value="F:potassium ion transmembrane transporter activity"/>
    <property type="evidence" value="ECO:0007669"/>
    <property type="project" value="UniProtKB-UniRule"/>
</dbReference>
<feature type="transmembrane region" description="Helical" evidence="10">
    <location>
        <begin position="383"/>
        <end position="405"/>
    </location>
</feature>
<keyword evidence="9 10" id="KW-0472">Membrane</keyword>
<dbReference type="Pfam" id="PF22776">
    <property type="entry name" value="K_trans_C"/>
    <property type="match status" value="1"/>
</dbReference>
<sequence>MSRLCSSGLQLSWVNLYRNLLLAYQSIGVVYGDLSTSPLYVYTSTFTGRLEKQIDEQAIFGAFSLIFWTFTLIPLIKYVFIVLSADDNGEGGTFALYSLLCRHAKFSLLPNQQAADEELSAYKYGPSASVGASSPFKRFLEKHKRLRTALLVVVLFGTCMVIGDGILTPAISVLSSVSGLQVTEAKITKGGLQALACAILVGLFALQHFGTHRVAFMFAPIVIIWLASIFCIGLYNIVHWNPKIVLALSPHYMIKFFSQTGEDGWISLGGVLLGITGTEAMFADLGHFTASSIRLAFALVIYPCLVVQYMGQAAFLSKNPSSIRQSFYDSIPGPVYWPVFVIATLAAIVGSQAVITATFSIIKQCHAIGCFPRVKVVHTSKHIYGQIYIPEINWILMVLTLAVTLGFQDTTLIGNAYGIACMTVMLVTTFLMALVITFVWQKKLLLAATFLLFFGFIEGVYLSAALMKVPQGGWVPLALSVIFMLVMYIWHYGTRKKYNFDLHNKVSLKWLLGLGPSLGIVRVPGIGLIYSELATGVPAIFSHFVTNLPAFHKVLVFVCVKSVPVPYVSPEERFLIGRVCPRPYRMYRCIVRYGYKDIQRDDGDFENSLIQSIAEFIQMEAVEPQFSSSESPSLDGRMAVISTRSVQSSLSIVITEQDSINADDSIQSSRSITLRSLQSAYDDDHPNMRRRQVRFQLPPIPGMDPTVREELMDLIQAKEAGVAYIMGHSYVKARRNSSFLKKVAIDIGYSFLRKNCRGPSVALNIPHISLIEVGMIYYV</sequence>
<feature type="transmembrane region" description="Helical" evidence="10">
    <location>
        <begin position="21"/>
        <end position="43"/>
    </location>
</feature>
<reference evidence="13" key="1">
    <citation type="submission" date="2022-02" db="EMBL/GenBank/DDBJ databases">
        <authorList>
            <person name="Henning P.M."/>
            <person name="McCubbin A.G."/>
            <person name="Shore J.S."/>
        </authorList>
    </citation>
    <scope>NUCLEOTIDE SEQUENCE</scope>
    <source>
        <strain evidence="13">F60SS</strain>
        <tissue evidence="13">Leaves</tissue>
    </source>
</reference>
<comment type="caution">
    <text evidence="13">The sequence shown here is derived from an EMBL/GenBank/DDBJ whole genome shotgun (WGS) entry which is preliminary data.</text>
</comment>
<dbReference type="InterPro" id="IPR053951">
    <property type="entry name" value="K_trans_N"/>
</dbReference>
<evidence type="ECO:0000256" key="1">
    <source>
        <dbReference type="ARBA" id="ARBA00004651"/>
    </source>
</evidence>
<feature type="transmembrane region" description="Helical" evidence="10">
    <location>
        <begin position="510"/>
        <end position="530"/>
    </location>
</feature>
<dbReference type="AlphaFoldDB" id="A0A9Q0FJ56"/>
<evidence type="ECO:0000313" key="13">
    <source>
        <dbReference type="EMBL" id="KAJ4831336.1"/>
    </source>
</evidence>
<feature type="transmembrane region" description="Helical" evidence="10">
    <location>
        <begin position="216"/>
        <end position="238"/>
    </location>
</feature>
<keyword evidence="8 10" id="KW-0406">Ion transport</keyword>
<protein>
    <recommendedName>
        <fullName evidence="10">Potassium transporter</fullName>
    </recommendedName>
</protein>
<keyword evidence="14" id="KW-1185">Reference proteome</keyword>
<keyword evidence="3" id="KW-0813">Transport</keyword>
<dbReference type="Proteomes" id="UP001141552">
    <property type="component" value="Unassembled WGS sequence"/>
</dbReference>
<comment type="similarity">
    <text evidence="2 10">Belongs to the HAK/KUP transporter (TC 2.A.72.3) family.</text>
</comment>
<comment type="caution">
    <text evidence="10">Lacks conserved residue(s) required for the propagation of feature annotation.</text>
</comment>
<dbReference type="NCBIfam" id="TIGR00794">
    <property type="entry name" value="kup"/>
    <property type="match status" value="1"/>
</dbReference>
<evidence type="ECO:0000259" key="12">
    <source>
        <dbReference type="Pfam" id="PF22776"/>
    </source>
</evidence>
<evidence type="ECO:0000256" key="6">
    <source>
        <dbReference type="ARBA" id="ARBA00022958"/>
    </source>
</evidence>
<accession>A0A9Q0FJ56</accession>
<comment type="function">
    <text evidence="10">Potassium transporter.</text>
</comment>
<evidence type="ECO:0000256" key="8">
    <source>
        <dbReference type="ARBA" id="ARBA00023065"/>
    </source>
</evidence>
<reference evidence="13" key="2">
    <citation type="journal article" date="2023" name="Plants (Basel)">
        <title>Annotation of the Turnera subulata (Passifloraceae) Draft Genome Reveals the S-Locus Evolved after the Divergence of Turneroideae from Passifloroideae in a Stepwise Manner.</title>
        <authorList>
            <person name="Henning P.M."/>
            <person name="Roalson E.H."/>
            <person name="Mir W."/>
            <person name="McCubbin A.G."/>
            <person name="Shore J.S."/>
        </authorList>
    </citation>
    <scope>NUCLEOTIDE SEQUENCE</scope>
    <source>
        <strain evidence="13">F60SS</strain>
    </source>
</reference>
<feature type="domain" description="K+ potassium transporter C-terminal" evidence="12">
    <location>
        <begin position="524"/>
        <end position="777"/>
    </location>
</feature>
<feature type="transmembrane region" description="Helical" evidence="10">
    <location>
        <begin position="417"/>
        <end position="439"/>
    </location>
</feature>
<feature type="transmembrane region" description="Helical" evidence="10">
    <location>
        <begin position="295"/>
        <end position="315"/>
    </location>
</feature>
<feature type="transmembrane region" description="Helical" evidence="10">
    <location>
        <begin position="58"/>
        <end position="80"/>
    </location>
</feature>
<dbReference type="InterPro" id="IPR003855">
    <property type="entry name" value="K+_transporter"/>
</dbReference>
<feature type="transmembrane region" description="Helical" evidence="10">
    <location>
        <begin position="191"/>
        <end position="209"/>
    </location>
</feature>
<comment type="subcellular location">
    <subcellularLocation>
        <location evidence="1">Cell membrane</location>
        <topology evidence="1">Multi-pass membrane protein</topology>
    </subcellularLocation>
    <subcellularLocation>
        <location evidence="10">Membrane</location>
        <topology evidence="10">Multi-pass membrane protein</topology>
    </subcellularLocation>
</comment>
<keyword evidence="4 10" id="KW-0633">Potassium transport</keyword>
<feature type="transmembrane region" description="Helical" evidence="10">
    <location>
        <begin position="335"/>
        <end position="362"/>
    </location>
</feature>
<evidence type="ECO:0000256" key="9">
    <source>
        <dbReference type="ARBA" id="ARBA00023136"/>
    </source>
</evidence>
<dbReference type="Pfam" id="PF02705">
    <property type="entry name" value="K_trans"/>
    <property type="match status" value="1"/>
</dbReference>
<evidence type="ECO:0000313" key="14">
    <source>
        <dbReference type="Proteomes" id="UP001141552"/>
    </source>
</evidence>
<dbReference type="InterPro" id="IPR053952">
    <property type="entry name" value="K_trans_C"/>
</dbReference>
<evidence type="ECO:0000256" key="4">
    <source>
        <dbReference type="ARBA" id="ARBA00022538"/>
    </source>
</evidence>
<keyword evidence="7 10" id="KW-1133">Transmembrane helix</keyword>
<feature type="domain" description="K+ potassium transporter integral membrane" evidence="11">
    <location>
        <begin position="22"/>
        <end position="511"/>
    </location>
</feature>
<dbReference type="OrthoDB" id="504708at2759"/>
<feature type="transmembrane region" description="Helical" evidence="10">
    <location>
        <begin position="473"/>
        <end position="490"/>
    </location>
</feature>
<feature type="transmembrane region" description="Helical" evidence="10">
    <location>
        <begin position="444"/>
        <end position="467"/>
    </location>
</feature>